<reference evidence="2" key="3">
    <citation type="submission" date="2015-06" db="UniProtKB">
        <authorList>
            <consortium name="EnsemblMetazoa"/>
        </authorList>
    </citation>
    <scope>IDENTIFICATION</scope>
</reference>
<dbReference type="EMBL" id="KB096023">
    <property type="protein sequence ID" value="ESO08944.1"/>
    <property type="molecule type" value="Genomic_DNA"/>
</dbReference>
<dbReference type="Proteomes" id="UP000015101">
    <property type="component" value="Unassembled WGS sequence"/>
</dbReference>
<protein>
    <submittedName>
        <fullName evidence="1 2">Uncharacterized protein</fullName>
    </submittedName>
</protein>
<dbReference type="AlphaFoldDB" id="T1F125"/>
<proteinExistence type="predicted"/>
<reference evidence="3" key="1">
    <citation type="submission" date="2012-12" db="EMBL/GenBank/DDBJ databases">
        <authorList>
            <person name="Hellsten U."/>
            <person name="Grimwood J."/>
            <person name="Chapman J.A."/>
            <person name="Shapiro H."/>
            <person name="Aerts A."/>
            <person name="Otillar R.P."/>
            <person name="Terry A.Y."/>
            <person name="Boore J.L."/>
            <person name="Simakov O."/>
            <person name="Marletaz F."/>
            <person name="Cho S.-J."/>
            <person name="Edsinger-Gonzales E."/>
            <person name="Havlak P."/>
            <person name="Kuo D.-H."/>
            <person name="Larsson T."/>
            <person name="Lv J."/>
            <person name="Arendt D."/>
            <person name="Savage R."/>
            <person name="Osoegawa K."/>
            <person name="de Jong P."/>
            <person name="Lindberg D.R."/>
            <person name="Seaver E.C."/>
            <person name="Weisblat D.A."/>
            <person name="Putnam N.H."/>
            <person name="Grigoriev I.V."/>
            <person name="Rokhsar D.S."/>
        </authorList>
    </citation>
    <scope>NUCLEOTIDE SEQUENCE</scope>
</reference>
<dbReference type="EMBL" id="AMQM01003127">
    <property type="status" value="NOT_ANNOTATED_CDS"/>
    <property type="molecule type" value="Genomic_DNA"/>
</dbReference>
<dbReference type="RefSeq" id="XP_009012966.1">
    <property type="nucleotide sequence ID" value="XM_009014718.1"/>
</dbReference>
<keyword evidence="3" id="KW-1185">Reference proteome</keyword>
<sequence length="171" mass="19965">MEFTEYKMILQAENFISKPVIACGMPGSSDNLNIPFLLAMWNARTFYQTGKLERVKQEMKRMNTDKIQTFCGHFTFDFLKFYLDFTNNCVTITVTIEKLTPVTFLDHIMRKEKMENLTTTGKIAEKRDRGQQRTTFVKSLCHLLNITTFQLLQSVEDRVLWRSMVANVLKG</sequence>
<dbReference type="HOGENOM" id="CLU_1564551_0_0_1"/>
<evidence type="ECO:0000313" key="2">
    <source>
        <dbReference type="EnsemblMetazoa" id="HelroP168865"/>
    </source>
</evidence>
<dbReference type="GeneID" id="20202525"/>
<dbReference type="OrthoDB" id="6783874at2759"/>
<evidence type="ECO:0000313" key="3">
    <source>
        <dbReference type="Proteomes" id="UP000015101"/>
    </source>
</evidence>
<dbReference type="InParanoid" id="T1F125"/>
<gene>
    <name evidence="2" type="primary">20202525</name>
    <name evidence="1" type="ORF">HELRODRAFT_168865</name>
</gene>
<accession>T1F125</accession>
<organism evidence="2 3">
    <name type="scientific">Helobdella robusta</name>
    <name type="common">Californian leech</name>
    <dbReference type="NCBI Taxonomy" id="6412"/>
    <lineage>
        <taxon>Eukaryota</taxon>
        <taxon>Metazoa</taxon>
        <taxon>Spiralia</taxon>
        <taxon>Lophotrochozoa</taxon>
        <taxon>Annelida</taxon>
        <taxon>Clitellata</taxon>
        <taxon>Hirudinea</taxon>
        <taxon>Rhynchobdellida</taxon>
        <taxon>Glossiphoniidae</taxon>
        <taxon>Helobdella</taxon>
    </lineage>
</organism>
<name>T1F125_HELRO</name>
<evidence type="ECO:0000313" key="1">
    <source>
        <dbReference type="EMBL" id="ESO08944.1"/>
    </source>
</evidence>
<dbReference type="KEGG" id="hro:HELRODRAFT_168865"/>
<dbReference type="EnsemblMetazoa" id="HelroT168865">
    <property type="protein sequence ID" value="HelroP168865"/>
    <property type="gene ID" value="HelroG168865"/>
</dbReference>
<dbReference type="CTD" id="20202525"/>
<reference evidence="1 3" key="2">
    <citation type="journal article" date="2013" name="Nature">
        <title>Insights into bilaterian evolution from three spiralian genomes.</title>
        <authorList>
            <person name="Simakov O."/>
            <person name="Marletaz F."/>
            <person name="Cho S.J."/>
            <person name="Edsinger-Gonzales E."/>
            <person name="Havlak P."/>
            <person name="Hellsten U."/>
            <person name="Kuo D.H."/>
            <person name="Larsson T."/>
            <person name="Lv J."/>
            <person name="Arendt D."/>
            <person name="Savage R."/>
            <person name="Osoegawa K."/>
            <person name="de Jong P."/>
            <person name="Grimwood J."/>
            <person name="Chapman J.A."/>
            <person name="Shapiro H."/>
            <person name="Aerts A."/>
            <person name="Otillar R.P."/>
            <person name="Terry A.Y."/>
            <person name="Boore J.L."/>
            <person name="Grigoriev I.V."/>
            <person name="Lindberg D.R."/>
            <person name="Seaver E.C."/>
            <person name="Weisblat D.A."/>
            <person name="Putnam N.H."/>
            <person name="Rokhsar D.S."/>
        </authorList>
    </citation>
    <scope>NUCLEOTIDE SEQUENCE</scope>
</reference>